<keyword evidence="2" id="KW-1185">Reference proteome</keyword>
<dbReference type="OrthoDB" id="4393931at2"/>
<dbReference type="RefSeq" id="WP_111597747.1">
    <property type="nucleotide sequence ID" value="NZ_QLLL01000004.1"/>
</dbReference>
<organism evidence="1 2">
    <name type="scientific">Chitinophaga skermanii</name>
    <dbReference type="NCBI Taxonomy" id="331697"/>
    <lineage>
        <taxon>Bacteria</taxon>
        <taxon>Pseudomonadati</taxon>
        <taxon>Bacteroidota</taxon>
        <taxon>Chitinophagia</taxon>
        <taxon>Chitinophagales</taxon>
        <taxon>Chitinophagaceae</taxon>
        <taxon>Chitinophaga</taxon>
    </lineage>
</organism>
<comment type="caution">
    <text evidence="1">The sequence shown here is derived from an EMBL/GenBank/DDBJ whole genome shotgun (WGS) entry which is preliminary data.</text>
</comment>
<proteinExistence type="predicted"/>
<protein>
    <recommendedName>
        <fullName evidence="3">ERF1-like protein</fullName>
    </recommendedName>
</protein>
<sequence>MKTLIDTLVAQKGTPAVTILFPTHRTHPENKQDAIQLKNIVKTATERLYAQYDKREVWPVIENIEVAEKDINHEYNLDTLIIYASPHFSSVVKLSVEGIAPRVIVSDTFDVRPILKAIQQTEHYYIITISSQKIRLIEAFNDKIVHEVKDKEFPFDNTQYYTTDHARTIQSGVTDNLLKEFFNVADKKFKSYYHNNPLPVVIMGDVRNLPHYKEEMDIKGLIIGEVEGGYDNTDAKELPALAYPHILEYMQTKQAEYLLAIENGQRAQKVFDDLNDIYRAANSGSGDTLYIERDFIQLGKIENGIITLSGHEEDEDVTLKIIEAVLKHDGQVVFMDSGSLATYNGIALVTRF</sequence>
<name>A0A327QKF5_9BACT</name>
<dbReference type="InterPro" id="IPR041289">
    <property type="entry name" value="Bact_RF_family3"/>
</dbReference>
<dbReference type="EMBL" id="QLLL01000004">
    <property type="protein sequence ID" value="RAJ05126.1"/>
    <property type="molecule type" value="Genomic_DNA"/>
</dbReference>
<gene>
    <name evidence="1" type="ORF">LX64_02280</name>
</gene>
<evidence type="ECO:0000313" key="1">
    <source>
        <dbReference type="EMBL" id="RAJ05126.1"/>
    </source>
</evidence>
<dbReference type="Proteomes" id="UP000249547">
    <property type="component" value="Unassembled WGS sequence"/>
</dbReference>
<dbReference type="Pfam" id="PF18845">
    <property type="entry name" value="baeRF_family3"/>
    <property type="match status" value="1"/>
</dbReference>
<evidence type="ECO:0008006" key="3">
    <source>
        <dbReference type="Google" id="ProtNLM"/>
    </source>
</evidence>
<evidence type="ECO:0000313" key="2">
    <source>
        <dbReference type="Proteomes" id="UP000249547"/>
    </source>
</evidence>
<accession>A0A327QKF5</accession>
<dbReference type="AlphaFoldDB" id="A0A327QKF5"/>
<reference evidence="1 2" key="1">
    <citation type="submission" date="2018-06" db="EMBL/GenBank/DDBJ databases">
        <title>Genomic Encyclopedia of Archaeal and Bacterial Type Strains, Phase II (KMG-II): from individual species to whole genera.</title>
        <authorList>
            <person name="Goeker M."/>
        </authorList>
    </citation>
    <scope>NUCLEOTIDE SEQUENCE [LARGE SCALE GENOMIC DNA]</scope>
    <source>
        <strain evidence="1 2">DSM 23857</strain>
    </source>
</reference>